<dbReference type="EMBL" id="JACNLK010000028">
    <property type="protein sequence ID" value="MBC8208103.1"/>
    <property type="molecule type" value="Genomic_DNA"/>
</dbReference>
<dbReference type="Gene3D" id="3.40.190.10">
    <property type="entry name" value="Periplasmic binding protein-like II"/>
    <property type="match status" value="2"/>
</dbReference>
<feature type="domain" description="PBP" evidence="3">
    <location>
        <begin position="32"/>
        <end position="265"/>
    </location>
</feature>
<dbReference type="Pfam" id="PF12849">
    <property type="entry name" value="PBP_like_2"/>
    <property type="match status" value="1"/>
</dbReference>
<reference evidence="4 5" key="1">
    <citation type="submission" date="2020-08" db="EMBL/GenBank/DDBJ databases">
        <title>Bridging the membrane lipid divide: bacteria of the FCB group superphylum have the potential to synthesize archaeal ether lipids.</title>
        <authorList>
            <person name="Villanueva L."/>
            <person name="Von Meijenfeldt F.A.B."/>
            <person name="Westbye A.B."/>
            <person name="Yadav S."/>
            <person name="Hopmans E.C."/>
            <person name="Dutilh B.E."/>
            <person name="Sinninghe Damste J.S."/>
        </authorList>
    </citation>
    <scope>NUCLEOTIDE SEQUENCE [LARGE SCALE GENOMIC DNA]</scope>
    <source>
        <strain evidence="4">NIOZ-UU81</strain>
    </source>
</reference>
<dbReference type="InterPro" id="IPR050811">
    <property type="entry name" value="Phosphate_ABC_transporter"/>
</dbReference>
<evidence type="ECO:0000313" key="5">
    <source>
        <dbReference type="Proteomes" id="UP000599024"/>
    </source>
</evidence>
<evidence type="ECO:0000313" key="4">
    <source>
        <dbReference type="EMBL" id="MBC8208103.1"/>
    </source>
</evidence>
<organism evidence="4 5">
    <name type="scientific">Candidatus Desulfatifera sulfidica</name>
    <dbReference type="NCBI Taxonomy" id="2841691"/>
    <lineage>
        <taxon>Bacteria</taxon>
        <taxon>Pseudomonadati</taxon>
        <taxon>Thermodesulfobacteriota</taxon>
        <taxon>Desulfobulbia</taxon>
        <taxon>Desulfobulbales</taxon>
        <taxon>Desulfobulbaceae</taxon>
        <taxon>Candidatus Desulfatifera</taxon>
    </lineage>
</organism>
<comment type="caution">
    <text evidence="4">The sequence shown here is derived from an EMBL/GenBank/DDBJ whole genome shotgun (WGS) entry which is preliminary data.</text>
</comment>
<dbReference type="AlphaFoldDB" id="A0A8J6T9X2"/>
<keyword evidence="1 2" id="KW-0732">Signal</keyword>
<sequence>MMRVLSLLLSVTLWIALSFDGSWAQTQTHPCEPTDLLICGTGDSQRLFRRLAEAFEHIHPEIQINVPMSIGSSGGIKAVAAGKCDFGRVARPLNDKEKRYGLYYLAIAQAPVVFVANESVEGITDLSEEEVVGIYSGTITDWQKLGGTAGKIYVANREKGDASRSVIEEKVPAFNEIESFAGKIIYTTPETIAIIVKHEGTVGYTNLTQIEHHEGLKVFTFADVAPTTDHIQAGRYPLLIPLGLVWSEGLGSAGREFLKFLSSPEAREVMFEHGTVPISNGS</sequence>
<accession>A0A8J6T9X2</accession>
<gene>
    <name evidence="4" type="ORF">H8E79_02910</name>
</gene>
<evidence type="ECO:0000259" key="3">
    <source>
        <dbReference type="Pfam" id="PF12849"/>
    </source>
</evidence>
<dbReference type="Proteomes" id="UP000599024">
    <property type="component" value="Unassembled WGS sequence"/>
</dbReference>
<dbReference type="InterPro" id="IPR024370">
    <property type="entry name" value="PBP_domain"/>
</dbReference>
<feature type="signal peptide" evidence="2">
    <location>
        <begin position="1"/>
        <end position="24"/>
    </location>
</feature>
<dbReference type="SUPFAM" id="SSF53850">
    <property type="entry name" value="Periplasmic binding protein-like II"/>
    <property type="match status" value="1"/>
</dbReference>
<protein>
    <submittedName>
        <fullName evidence="4">Substrate-binding domain-containing protein</fullName>
    </submittedName>
</protein>
<name>A0A8J6T9X2_9BACT</name>
<proteinExistence type="predicted"/>
<evidence type="ECO:0000256" key="1">
    <source>
        <dbReference type="ARBA" id="ARBA00022729"/>
    </source>
</evidence>
<dbReference type="PANTHER" id="PTHR30570:SF1">
    <property type="entry name" value="PHOSPHATE-BINDING PROTEIN PSTS"/>
    <property type="match status" value="1"/>
</dbReference>
<feature type="chain" id="PRO_5035322622" evidence="2">
    <location>
        <begin position="25"/>
        <end position="282"/>
    </location>
</feature>
<dbReference type="PANTHER" id="PTHR30570">
    <property type="entry name" value="PERIPLASMIC PHOSPHATE BINDING COMPONENT OF PHOSPHATE ABC TRANSPORTER"/>
    <property type="match status" value="1"/>
</dbReference>
<evidence type="ECO:0000256" key="2">
    <source>
        <dbReference type="SAM" id="SignalP"/>
    </source>
</evidence>